<comment type="caution">
    <text evidence="1">The sequence shown here is derived from an EMBL/GenBank/DDBJ whole genome shotgun (WGS) entry which is preliminary data.</text>
</comment>
<name>A0AAD9L1H3_RIDPI</name>
<reference evidence="1" key="1">
    <citation type="journal article" date="2023" name="Mol. Biol. Evol.">
        <title>Third-Generation Sequencing Reveals the Adaptive Role of the Epigenome in Three Deep-Sea Polychaetes.</title>
        <authorList>
            <person name="Perez M."/>
            <person name="Aroh O."/>
            <person name="Sun Y."/>
            <person name="Lan Y."/>
            <person name="Juniper S.K."/>
            <person name="Young C.R."/>
            <person name="Angers B."/>
            <person name="Qian P.Y."/>
        </authorList>
    </citation>
    <scope>NUCLEOTIDE SEQUENCE</scope>
    <source>
        <strain evidence="1">R07B-5</strain>
    </source>
</reference>
<protein>
    <submittedName>
        <fullName evidence="1">Uncharacterized protein</fullName>
    </submittedName>
</protein>
<dbReference type="EMBL" id="JAODUO010000387">
    <property type="protein sequence ID" value="KAK2181639.1"/>
    <property type="molecule type" value="Genomic_DNA"/>
</dbReference>
<dbReference type="AlphaFoldDB" id="A0AAD9L1H3"/>
<evidence type="ECO:0000313" key="1">
    <source>
        <dbReference type="EMBL" id="KAK2181639.1"/>
    </source>
</evidence>
<gene>
    <name evidence="1" type="ORF">NP493_386g01025</name>
</gene>
<proteinExistence type="predicted"/>
<dbReference type="Proteomes" id="UP001209878">
    <property type="component" value="Unassembled WGS sequence"/>
</dbReference>
<accession>A0AAD9L1H3</accession>
<evidence type="ECO:0000313" key="2">
    <source>
        <dbReference type="Proteomes" id="UP001209878"/>
    </source>
</evidence>
<keyword evidence="2" id="KW-1185">Reference proteome</keyword>
<sequence>MLYSFHMLKTISTSQETCVITRTIWVVLVREWAMPNSPIRAAQRNECVTTIMNSLCTLIKNKLVVSIDNPKSTKFYSVSYNIY</sequence>
<organism evidence="1 2">
    <name type="scientific">Ridgeia piscesae</name>
    <name type="common">Tubeworm</name>
    <dbReference type="NCBI Taxonomy" id="27915"/>
    <lineage>
        <taxon>Eukaryota</taxon>
        <taxon>Metazoa</taxon>
        <taxon>Spiralia</taxon>
        <taxon>Lophotrochozoa</taxon>
        <taxon>Annelida</taxon>
        <taxon>Polychaeta</taxon>
        <taxon>Sedentaria</taxon>
        <taxon>Canalipalpata</taxon>
        <taxon>Sabellida</taxon>
        <taxon>Siboglinidae</taxon>
        <taxon>Ridgeia</taxon>
    </lineage>
</organism>